<keyword evidence="2" id="KW-0032">Aminotransferase</keyword>
<dbReference type="InterPro" id="IPR050103">
    <property type="entry name" value="Class-III_PLP-dep_AT"/>
</dbReference>
<dbReference type="Pfam" id="PF00202">
    <property type="entry name" value="Aminotran_3"/>
    <property type="match status" value="1"/>
</dbReference>
<comment type="cofactor">
    <cofactor evidence="1">
        <name>pyridoxal 5'-phosphate</name>
        <dbReference type="ChEBI" id="CHEBI:597326"/>
    </cofactor>
</comment>
<dbReference type="PROSITE" id="PS00600">
    <property type="entry name" value="AA_TRANSFER_CLASS_3"/>
    <property type="match status" value="1"/>
</dbReference>
<accession>A0ABX0GME8</accession>
<evidence type="ECO:0000256" key="3">
    <source>
        <dbReference type="ARBA" id="ARBA00022898"/>
    </source>
</evidence>
<dbReference type="SUPFAM" id="SSF53383">
    <property type="entry name" value="PLP-dependent transferases"/>
    <property type="match status" value="1"/>
</dbReference>
<dbReference type="Gene3D" id="3.40.640.10">
    <property type="entry name" value="Type I PLP-dependent aspartate aminotransferase-like (Major domain)"/>
    <property type="match status" value="1"/>
</dbReference>
<dbReference type="EMBL" id="PUJU01000041">
    <property type="protein sequence ID" value="NHB89315.1"/>
    <property type="molecule type" value="Genomic_DNA"/>
</dbReference>
<gene>
    <name evidence="5" type="ORF">C5471_17095</name>
</gene>
<dbReference type="InterPro" id="IPR049704">
    <property type="entry name" value="Aminotrans_3_PPA_site"/>
</dbReference>
<name>A0ABX0GME8_9GAMM</name>
<dbReference type="CDD" id="cd00610">
    <property type="entry name" value="OAT_like"/>
    <property type="match status" value="1"/>
</dbReference>
<dbReference type="Proteomes" id="UP000697802">
    <property type="component" value="Unassembled WGS sequence"/>
</dbReference>
<dbReference type="InterPro" id="IPR015424">
    <property type="entry name" value="PyrdxlP-dep_Trfase"/>
</dbReference>
<dbReference type="InterPro" id="IPR015422">
    <property type="entry name" value="PyrdxlP-dep_Trfase_small"/>
</dbReference>
<proteinExistence type="inferred from homology"/>
<evidence type="ECO:0000256" key="2">
    <source>
        <dbReference type="ARBA" id="ARBA00022576"/>
    </source>
</evidence>
<dbReference type="Gene3D" id="3.90.1150.10">
    <property type="entry name" value="Aspartate Aminotransferase, domain 1"/>
    <property type="match status" value="1"/>
</dbReference>
<sequence length="414" mass="45924">MNIYEELKQLSSGVSLGLQCNPKRFYYGKGARLYSEDDQEFIDFSAGMFTNILGHCHEYVEEKLIKAIKRPWNTHDYSNEDRSRLLEKLQIITPKHIDTFEFYSTGSESIEAGIKCLLSFLPPGRRRLCVFKNAFHGKTLGARGLNGTCLSGERAPNHAVIEAPGEKSTESEIDRAITEASHVLNDGRIGAIVLESIQNGPSVNIISKRFMNSLADICRERDIKIFADEICVGLGRTGKNFAFEHYNLKPDLIAFAKGLGNGYPITALGGRRAMLNTYPYGKPGNASSTFGGNALGLSIALSTMEVYEKEKLGIRAKKLGKIVESKLTTLRSTPQVKIMGYIGLFWAIGIFNDSAQILSDELAIRIHRRCQENGLHFVLFSGMLHFAPALTITESELIFGLDILIEAIKFETGI</sequence>
<keyword evidence="3 4" id="KW-0663">Pyridoxal phosphate</keyword>
<evidence type="ECO:0000256" key="4">
    <source>
        <dbReference type="RuleBase" id="RU003560"/>
    </source>
</evidence>
<evidence type="ECO:0008006" key="7">
    <source>
        <dbReference type="Google" id="ProtNLM"/>
    </source>
</evidence>
<organism evidence="5 6">
    <name type="scientific">Photorhabdus tasmaniensis</name>
    <dbReference type="NCBI Taxonomy" id="1004159"/>
    <lineage>
        <taxon>Bacteria</taxon>
        <taxon>Pseudomonadati</taxon>
        <taxon>Pseudomonadota</taxon>
        <taxon>Gammaproteobacteria</taxon>
        <taxon>Enterobacterales</taxon>
        <taxon>Morganellaceae</taxon>
        <taxon>Photorhabdus</taxon>
    </lineage>
</organism>
<comment type="similarity">
    <text evidence="4">Belongs to the class-III pyridoxal-phosphate-dependent aminotransferase family.</text>
</comment>
<evidence type="ECO:0000256" key="1">
    <source>
        <dbReference type="ARBA" id="ARBA00001933"/>
    </source>
</evidence>
<dbReference type="InterPro" id="IPR005814">
    <property type="entry name" value="Aminotrans_3"/>
</dbReference>
<keyword evidence="2" id="KW-0808">Transferase</keyword>
<comment type="caution">
    <text evidence="5">The sequence shown here is derived from an EMBL/GenBank/DDBJ whole genome shotgun (WGS) entry which is preliminary data.</text>
</comment>
<protein>
    <recommendedName>
        <fullName evidence="7">Aspartate aminotransferase family protein</fullName>
    </recommendedName>
</protein>
<keyword evidence="6" id="KW-1185">Reference proteome</keyword>
<dbReference type="RefSeq" id="WP_133816430.1">
    <property type="nucleotide sequence ID" value="NZ_CAWPIF010000041.1"/>
</dbReference>
<evidence type="ECO:0000313" key="5">
    <source>
        <dbReference type="EMBL" id="NHB89315.1"/>
    </source>
</evidence>
<evidence type="ECO:0000313" key="6">
    <source>
        <dbReference type="Proteomes" id="UP000697802"/>
    </source>
</evidence>
<dbReference type="PANTHER" id="PTHR11986">
    <property type="entry name" value="AMINOTRANSFERASE CLASS III"/>
    <property type="match status" value="1"/>
</dbReference>
<dbReference type="InterPro" id="IPR015421">
    <property type="entry name" value="PyrdxlP-dep_Trfase_major"/>
</dbReference>
<dbReference type="PIRSF" id="PIRSF000521">
    <property type="entry name" value="Transaminase_4ab_Lys_Orn"/>
    <property type="match status" value="1"/>
</dbReference>
<reference evidence="5 6" key="1">
    <citation type="submission" date="2018-02" db="EMBL/GenBank/DDBJ databases">
        <authorList>
            <person name="Machado R.A."/>
        </authorList>
    </citation>
    <scope>NUCLEOTIDE SEQUENCE [LARGE SCALE GENOMIC DNA]</scope>
    <source>
        <strain evidence="5 6">T327</strain>
    </source>
</reference>